<dbReference type="EMBL" id="JBHSPX010000002">
    <property type="protein sequence ID" value="MFC6061813.1"/>
    <property type="molecule type" value="Genomic_DNA"/>
</dbReference>
<organism evidence="2 3">
    <name type="scientific">Streptomyces ochraceiscleroticus</name>
    <dbReference type="NCBI Taxonomy" id="47761"/>
    <lineage>
        <taxon>Bacteria</taxon>
        <taxon>Bacillati</taxon>
        <taxon>Actinomycetota</taxon>
        <taxon>Actinomycetes</taxon>
        <taxon>Kitasatosporales</taxon>
        <taxon>Streptomycetaceae</taxon>
        <taxon>Streptomyces</taxon>
    </lineage>
</organism>
<keyword evidence="3" id="KW-1185">Reference proteome</keyword>
<dbReference type="CDD" id="cd02440">
    <property type="entry name" value="AdoMet_MTases"/>
    <property type="match status" value="1"/>
</dbReference>
<dbReference type="SUPFAM" id="SSF53335">
    <property type="entry name" value="S-adenosyl-L-methionine-dependent methyltransferases"/>
    <property type="match status" value="1"/>
</dbReference>
<dbReference type="GO" id="GO:0032259">
    <property type="term" value="P:methylation"/>
    <property type="evidence" value="ECO:0007669"/>
    <property type="project" value="UniProtKB-KW"/>
</dbReference>
<keyword evidence="2" id="KW-0489">Methyltransferase</keyword>
<keyword evidence="2" id="KW-0808">Transferase</keyword>
<gene>
    <name evidence="2" type="ORF">ACFP4F_04555</name>
</gene>
<feature type="domain" description="Methyltransferase type 12" evidence="1">
    <location>
        <begin position="59"/>
        <end position="156"/>
    </location>
</feature>
<accession>A0ABW1MDF3</accession>
<dbReference type="InterPro" id="IPR013217">
    <property type="entry name" value="Methyltransf_12"/>
</dbReference>
<dbReference type="RefSeq" id="WP_031062131.1">
    <property type="nucleotide sequence ID" value="NZ_JBHSPX010000002.1"/>
</dbReference>
<dbReference type="GO" id="GO:0008168">
    <property type="term" value="F:methyltransferase activity"/>
    <property type="evidence" value="ECO:0007669"/>
    <property type="project" value="UniProtKB-KW"/>
</dbReference>
<dbReference type="PANTHER" id="PTHR43861">
    <property type="entry name" value="TRANS-ACONITATE 2-METHYLTRANSFERASE-RELATED"/>
    <property type="match status" value="1"/>
</dbReference>
<dbReference type="Gene3D" id="3.40.50.150">
    <property type="entry name" value="Vaccinia Virus protein VP39"/>
    <property type="match status" value="1"/>
</dbReference>
<dbReference type="Pfam" id="PF08242">
    <property type="entry name" value="Methyltransf_12"/>
    <property type="match status" value="1"/>
</dbReference>
<protein>
    <submittedName>
        <fullName evidence="2">Class I SAM-dependent methyltransferase</fullName>
    </submittedName>
</protein>
<evidence type="ECO:0000313" key="2">
    <source>
        <dbReference type="EMBL" id="MFC6061813.1"/>
    </source>
</evidence>
<dbReference type="PANTHER" id="PTHR43861:SF1">
    <property type="entry name" value="TRANS-ACONITATE 2-METHYLTRANSFERASE"/>
    <property type="match status" value="1"/>
</dbReference>
<evidence type="ECO:0000259" key="1">
    <source>
        <dbReference type="Pfam" id="PF08242"/>
    </source>
</evidence>
<sequence length="291" mass="31483">MAPHAHQPQRHHQHHPSEHHEPFVAELLDLEGDVLHAHLTEVTGRLADLTADRPVRRILDLGSGTGTGTFALLRRFEDAEAVAVDASPRLLHHLEGRARELGVADRVRTVEADLDAAWPDFGGVDLVWASGALHHMSDPDRTLREVFAALAPGGVLAVIEMAGVPYFLPHDLGIGRPGLEARCRAALAGGHAEAMPHRGADWGPLLSRAGFAIEAECPYTVEPAPPLPEATGRYARATLSRMRNALDGRADADDLATLDALLDSDGPHSVLHRDDLTVRTERTVWAARRPA</sequence>
<dbReference type="InterPro" id="IPR029063">
    <property type="entry name" value="SAM-dependent_MTases_sf"/>
</dbReference>
<proteinExistence type="predicted"/>
<name>A0ABW1MDF3_9ACTN</name>
<evidence type="ECO:0000313" key="3">
    <source>
        <dbReference type="Proteomes" id="UP001596139"/>
    </source>
</evidence>
<comment type="caution">
    <text evidence="2">The sequence shown here is derived from an EMBL/GenBank/DDBJ whole genome shotgun (WGS) entry which is preliminary data.</text>
</comment>
<reference evidence="3" key="1">
    <citation type="journal article" date="2019" name="Int. J. Syst. Evol. Microbiol.">
        <title>The Global Catalogue of Microorganisms (GCM) 10K type strain sequencing project: providing services to taxonomists for standard genome sequencing and annotation.</title>
        <authorList>
            <consortium name="The Broad Institute Genomics Platform"/>
            <consortium name="The Broad Institute Genome Sequencing Center for Infectious Disease"/>
            <person name="Wu L."/>
            <person name="Ma J."/>
        </authorList>
    </citation>
    <scope>NUCLEOTIDE SEQUENCE [LARGE SCALE GENOMIC DNA]</scope>
    <source>
        <strain evidence="3">CGMCC 1.15180</strain>
    </source>
</reference>
<dbReference type="Proteomes" id="UP001596139">
    <property type="component" value="Unassembled WGS sequence"/>
</dbReference>